<evidence type="ECO:0000313" key="2">
    <source>
        <dbReference type="WBParaSite" id="ASIM_0000194501-mRNA-1"/>
    </source>
</evidence>
<evidence type="ECO:0000256" key="1">
    <source>
        <dbReference type="SAM" id="MobiDB-lite"/>
    </source>
</evidence>
<proteinExistence type="predicted"/>
<name>A0A0M3J333_ANISI</name>
<organism evidence="2">
    <name type="scientific">Anisakis simplex</name>
    <name type="common">Herring worm</name>
    <dbReference type="NCBI Taxonomy" id="6269"/>
    <lineage>
        <taxon>Eukaryota</taxon>
        <taxon>Metazoa</taxon>
        <taxon>Ecdysozoa</taxon>
        <taxon>Nematoda</taxon>
        <taxon>Chromadorea</taxon>
        <taxon>Rhabditida</taxon>
        <taxon>Spirurina</taxon>
        <taxon>Ascaridomorpha</taxon>
        <taxon>Ascaridoidea</taxon>
        <taxon>Anisakidae</taxon>
        <taxon>Anisakis</taxon>
        <taxon>Anisakis simplex complex</taxon>
    </lineage>
</organism>
<feature type="compositionally biased region" description="Basic and acidic residues" evidence="1">
    <location>
        <begin position="113"/>
        <end position="124"/>
    </location>
</feature>
<dbReference type="AlphaFoldDB" id="A0A0M3J333"/>
<feature type="compositionally biased region" description="Basic residues" evidence="1">
    <location>
        <begin position="45"/>
        <end position="66"/>
    </location>
</feature>
<feature type="compositionally biased region" description="Polar residues" evidence="1">
    <location>
        <begin position="20"/>
        <end position="30"/>
    </location>
</feature>
<reference evidence="2" key="1">
    <citation type="submission" date="2017-02" db="UniProtKB">
        <authorList>
            <consortium name="WormBaseParasite"/>
        </authorList>
    </citation>
    <scope>IDENTIFICATION</scope>
</reference>
<feature type="region of interest" description="Disordered" evidence="1">
    <location>
        <begin position="167"/>
        <end position="225"/>
    </location>
</feature>
<sequence length="334" mass="37966">LSPLSTEKQSRKEDAKNSDDQSQLNESTEQMVKGEEVRVVPPAGGHRRRRPQTMRKHTNARQRNRRISSSDDESSKDDKNEESVESTQSISVSHSKKSAPVKTNTKECNANAVRDRKTPSETKNEHKEVFSEYGFLCCFLSYNAFYTFHRTDNVIFLTISNLRVVPSTSSNHRTASTRADVKQQKRSKTNGADRESFKIPSISKAKSTVPSSHKKTVPKSAGNMTDEKHVQKKLTSCGVQAFLEDIEQHPSTSLVPVSSQTSDSELIEYLMDKWNNEESATLCKEIDSNQMKRRLKMARFVIESQRNEIKKLSDKYCKLEELFCCAKSAFDELK</sequence>
<accession>A0A0M3J333</accession>
<dbReference type="WBParaSite" id="ASIM_0000194501-mRNA-1">
    <property type="protein sequence ID" value="ASIM_0000194501-mRNA-1"/>
    <property type="gene ID" value="ASIM_0000194501"/>
</dbReference>
<protein>
    <submittedName>
        <fullName evidence="2">Swi5-dependent recombination DNA repair protein 1 homolog</fullName>
    </submittedName>
</protein>
<feature type="compositionally biased region" description="Basic and acidic residues" evidence="1">
    <location>
        <begin position="8"/>
        <end position="19"/>
    </location>
</feature>
<feature type="compositionally biased region" description="Polar residues" evidence="1">
    <location>
        <begin position="167"/>
        <end position="177"/>
    </location>
</feature>
<feature type="region of interest" description="Disordered" evidence="1">
    <location>
        <begin position="1"/>
        <end position="124"/>
    </location>
</feature>